<dbReference type="Pfam" id="PF05147">
    <property type="entry name" value="LANC_like"/>
    <property type="match status" value="1"/>
</dbReference>
<dbReference type="InterPro" id="IPR012341">
    <property type="entry name" value="6hp_glycosidase-like_sf"/>
</dbReference>
<protein>
    <submittedName>
        <fullName evidence="3">Type 2 lantibiotic biosynthesis protein LanM</fullName>
    </submittedName>
</protein>
<evidence type="ECO:0000313" key="4">
    <source>
        <dbReference type="Proteomes" id="UP000248806"/>
    </source>
</evidence>
<dbReference type="AlphaFoldDB" id="A0A326UCQ5"/>
<dbReference type="EMBL" id="QKUF01000001">
    <property type="protein sequence ID" value="PZW36238.1"/>
    <property type="molecule type" value="Genomic_DNA"/>
</dbReference>
<dbReference type="GO" id="GO:0005975">
    <property type="term" value="P:carbohydrate metabolic process"/>
    <property type="evidence" value="ECO:0007669"/>
    <property type="project" value="InterPro"/>
</dbReference>
<dbReference type="PANTHER" id="PTHR12736:SF7">
    <property type="entry name" value="LANC-LIKE PROTEIN 3"/>
    <property type="match status" value="1"/>
</dbReference>
<dbReference type="CDD" id="cd04792">
    <property type="entry name" value="LanM-like"/>
    <property type="match status" value="1"/>
</dbReference>
<dbReference type="InterPro" id="IPR025410">
    <property type="entry name" value="Lant_dehyd"/>
</dbReference>
<feature type="binding site" evidence="1">
    <location>
        <position position="988"/>
    </location>
    <ligand>
        <name>Zn(2+)</name>
        <dbReference type="ChEBI" id="CHEBI:29105"/>
    </ligand>
</feature>
<evidence type="ECO:0000259" key="2">
    <source>
        <dbReference type="Pfam" id="PF13575"/>
    </source>
</evidence>
<dbReference type="Pfam" id="PF13575">
    <property type="entry name" value="DUF4135"/>
    <property type="match status" value="1"/>
</dbReference>
<dbReference type="PRINTS" id="PR01950">
    <property type="entry name" value="LANCSUPER"/>
</dbReference>
<proteinExistence type="predicted"/>
<keyword evidence="1" id="KW-0862">Zinc</keyword>
<dbReference type="PIRSF" id="PIRSF037228">
    <property type="entry name" value="Lant_mod_RumM"/>
    <property type="match status" value="1"/>
</dbReference>
<dbReference type="PRINTS" id="PR01955">
    <property type="entry name" value="LANCFRANKIA"/>
</dbReference>
<comment type="caution">
    <text evidence="3">The sequence shown here is derived from an EMBL/GenBank/DDBJ whole genome shotgun (WGS) entry which is preliminary data.</text>
</comment>
<dbReference type="InterPro" id="IPR007822">
    <property type="entry name" value="LANC-like"/>
</dbReference>
<feature type="binding site" evidence="1">
    <location>
        <position position="943"/>
    </location>
    <ligand>
        <name>Zn(2+)</name>
        <dbReference type="ChEBI" id="CHEBI:29105"/>
    </ligand>
</feature>
<dbReference type="Proteomes" id="UP000248806">
    <property type="component" value="Unassembled WGS sequence"/>
</dbReference>
<dbReference type="InterPro" id="IPR017146">
    <property type="entry name" value="Lanti_2_LanM"/>
</dbReference>
<dbReference type="SUPFAM" id="SSF158745">
    <property type="entry name" value="LanC-like"/>
    <property type="match status" value="1"/>
</dbReference>
<feature type="binding site" evidence="1">
    <location>
        <position position="989"/>
    </location>
    <ligand>
        <name>Zn(2+)</name>
        <dbReference type="ChEBI" id="CHEBI:29105"/>
    </ligand>
</feature>
<keyword evidence="4" id="KW-1185">Reference proteome</keyword>
<organism evidence="3 4">
    <name type="scientific">Thermosporothrix hazakensis</name>
    <dbReference type="NCBI Taxonomy" id="644383"/>
    <lineage>
        <taxon>Bacteria</taxon>
        <taxon>Bacillati</taxon>
        <taxon>Chloroflexota</taxon>
        <taxon>Ktedonobacteria</taxon>
        <taxon>Ktedonobacterales</taxon>
        <taxon>Thermosporotrichaceae</taxon>
        <taxon>Thermosporothrix</taxon>
    </lineage>
</organism>
<keyword evidence="1" id="KW-0479">Metal-binding</keyword>
<dbReference type="NCBIfam" id="TIGR03897">
    <property type="entry name" value="lanti_2_LanM"/>
    <property type="match status" value="1"/>
</dbReference>
<feature type="domain" description="Lantibiotic biosynthesis protein dehydration" evidence="2">
    <location>
        <begin position="226"/>
        <end position="600"/>
    </location>
</feature>
<gene>
    <name evidence="3" type="ORF">EI42_00411</name>
</gene>
<evidence type="ECO:0000256" key="1">
    <source>
        <dbReference type="PIRSR" id="PIRSR607822-1"/>
    </source>
</evidence>
<reference evidence="3 4" key="1">
    <citation type="submission" date="2018-06" db="EMBL/GenBank/DDBJ databases">
        <title>Genomic Encyclopedia of Archaeal and Bacterial Type Strains, Phase II (KMG-II): from individual species to whole genera.</title>
        <authorList>
            <person name="Goeker M."/>
        </authorList>
    </citation>
    <scope>NUCLEOTIDE SEQUENCE [LARGE SCALE GENOMIC DNA]</scope>
    <source>
        <strain evidence="3 4">ATCC BAA-1881</strain>
    </source>
</reference>
<dbReference type="Gene3D" id="1.50.10.10">
    <property type="match status" value="1"/>
</dbReference>
<dbReference type="GO" id="GO:0005886">
    <property type="term" value="C:plasma membrane"/>
    <property type="evidence" value="ECO:0007669"/>
    <property type="project" value="TreeGrafter"/>
</dbReference>
<accession>A0A326UCQ5</accession>
<dbReference type="GO" id="GO:0046872">
    <property type="term" value="F:metal ion binding"/>
    <property type="evidence" value="ECO:0007669"/>
    <property type="project" value="UniProtKB-KW"/>
</dbReference>
<evidence type="ECO:0000313" key="3">
    <source>
        <dbReference type="EMBL" id="PZW36238.1"/>
    </source>
</evidence>
<sequence length="1076" mass="121010">MEIQQNQDIWHRATWYRALSLQERAHLREEMPPQWEPDQQALKKAQRWQEQPPFQTDTYFERRLATVSLSYDAFLALLSEDPAQLQARLMALPPWLIELREIWALRHEEISFPLPESAKADSGSPGAFLPALRPFLMRAWQRLERGVSALVDEYGAVPFDPQAIVAQLFARLPVQLLMRFLRTAVLELNVARVQGRLQGATPEERFQRFIDYLARQDGLFVLLEEYAVLARILVETLERWIFCMLELMKRLCLDWEEIQATFFPDQDPGLLVEIQTGKGDTHRGGRSVAILGWQHGQRLVYKPRSLSIDVHFQELLRWCNERGCEPAFRPLVLLNRGDYGWIEFIEAQDCTSEEAIERFYRRQGGYLALLYALQAADFHAENVIASGEHPFLVDLEALLQPRIALSAGIEHDFPEFQVIAQSVLRIGLLPQRIWSGDEYEGIDVSGLGGKSGQLSPSRVPILQQIGTDQAHIKRERILMNLGQHRPTLNGKDVDTLSYCESIVAGFTAVYHILMREKEVLGQKLTAFAEDEIRCVLRPTRIYGLLLEDSFHPNVLRDGLDRDRLFDRLWIGCEHQPHMERLISAEHADLWAGDIPMFTTRVASYDLISSRGERIEAFFCETGLERSLKQVAQFSEEDLMRQLWVIRAAFTSMTLGTENVSRLSLPAQETEVSSADLLQAARSIGERLQRLVLRHETGAGWLGVVPVNERSWHLLPAGTDLYNGLSGIVLFLAYLGKVANAADCTELAREALKSIRYQLAIQRKYGILDGIGAFSGLGSYVYLFTHLGALWQDKTLYEEARSWLPSIAEKLEQDSAFDVIGGAAGCIAALLSLYQATSTDEVLMVARRCGDHLLASAQEMSQGIGWRTPLSEQPLTGFAHGNAGIALSLLRLFVACGEERYLEAARKAVAYERSLFSEAEQNWPDLRDLPGRSREQQSFMVAWCHGASGIALSRLGMLSCMDDAMLRAEIGAALKTTLIRGFGLNHSLCHGDFGNLEALLLASQRFQKPEYEQMVHRLTAALLVSIQEQGIVTGVPQGVETPGLMLGLAGVGYALLRLAAPQEMPSVLLLDPPRGFV</sequence>
<dbReference type="SMART" id="SM01260">
    <property type="entry name" value="LANC_like"/>
    <property type="match status" value="1"/>
</dbReference>
<name>A0A326UCQ5_THEHA</name>
<dbReference type="GO" id="GO:0031179">
    <property type="term" value="P:peptide modification"/>
    <property type="evidence" value="ECO:0007669"/>
    <property type="project" value="InterPro"/>
</dbReference>
<dbReference type="PANTHER" id="PTHR12736">
    <property type="entry name" value="LANC-LIKE PROTEIN"/>
    <property type="match status" value="1"/>
</dbReference>
<dbReference type="RefSeq" id="WP_170142287.1">
    <property type="nucleotide sequence ID" value="NZ_BIFX01000001.1"/>
</dbReference>